<protein>
    <submittedName>
        <fullName evidence="3">Extracellular ligand-binding receptor</fullName>
    </submittedName>
</protein>
<evidence type="ECO:0000256" key="1">
    <source>
        <dbReference type="ARBA" id="ARBA00022729"/>
    </source>
</evidence>
<keyword evidence="3" id="KW-0675">Receptor</keyword>
<dbReference type="EMBL" id="AUZZ01011271">
    <property type="protein sequence ID" value="EQD26862.1"/>
    <property type="molecule type" value="Genomic_DNA"/>
</dbReference>
<evidence type="ECO:0000259" key="2">
    <source>
        <dbReference type="Pfam" id="PF13458"/>
    </source>
</evidence>
<sequence>MLARLLIQHGWKTATVVTDKLLTYFTDVCQNFSTDFTKMGGHVVSQLSYTTGDHTVTQVASQAAQSGAAATVLCTTTTPDLPAFVTAVRTLGNAKPIVGPWAIDGGFWEPSNPAISTNIWWSTFA</sequence>
<dbReference type="Pfam" id="PF13458">
    <property type="entry name" value="Peripla_BP_6"/>
    <property type="match status" value="1"/>
</dbReference>
<reference evidence="3" key="1">
    <citation type="submission" date="2013-08" db="EMBL/GenBank/DDBJ databases">
        <authorList>
            <person name="Mendez C."/>
            <person name="Richter M."/>
            <person name="Ferrer M."/>
            <person name="Sanchez J."/>
        </authorList>
    </citation>
    <scope>NUCLEOTIDE SEQUENCE</scope>
</reference>
<dbReference type="InterPro" id="IPR028082">
    <property type="entry name" value="Peripla_BP_I"/>
</dbReference>
<keyword evidence="1" id="KW-0732">Signal</keyword>
<feature type="domain" description="Leucine-binding protein" evidence="2">
    <location>
        <begin position="6"/>
        <end position="104"/>
    </location>
</feature>
<accession>T0Y4K5</accession>
<feature type="non-terminal residue" evidence="3">
    <location>
        <position position="125"/>
    </location>
</feature>
<comment type="caution">
    <text evidence="3">The sequence shown here is derived from an EMBL/GenBank/DDBJ whole genome shotgun (WGS) entry which is preliminary data.</text>
</comment>
<dbReference type="SUPFAM" id="SSF53822">
    <property type="entry name" value="Periplasmic binding protein-like I"/>
    <property type="match status" value="1"/>
</dbReference>
<dbReference type="AlphaFoldDB" id="T0Y4K5"/>
<dbReference type="InterPro" id="IPR028081">
    <property type="entry name" value="Leu-bd"/>
</dbReference>
<dbReference type="Gene3D" id="3.40.50.2300">
    <property type="match status" value="1"/>
</dbReference>
<proteinExistence type="predicted"/>
<reference evidence="3" key="2">
    <citation type="journal article" date="2014" name="ISME J.">
        <title>Microbial stratification in low pH oxic and suboxic macroscopic growths along an acid mine drainage.</title>
        <authorList>
            <person name="Mendez-Garcia C."/>
            <person name="Mesa V."/>
            <person name="Sprenger R.R."/>
            <person name="Richter M."/>
            <person name="Diez M.S."/>
            <person name="Solano J."/>
            <person name="Bargiela R."/>
            <person name="Golyshina O.V."/>
            <person name="Manteca A."/>
            <person name="Ramos J.L."/>
            <person name="Gallego J.R."/>
            <person name="Llorente I."/>
            <person name="Martins Dos Santos V.A."/>
            <person name="Jensen O.N."/>
            <person name="Pelaez A.I."/>
            <person name="Sanchez J."/>
            <person name="Ferrer M."/>
        </authorList>
    </citation>
    <scope>NUCLEOTIDE SEQUENCE</scope>
</reference>
<evidence type="ECO:0000313" key="3">
    <source>
        <dbReference type="EMBL" id="EQD26862.1"/>
    </source>
</evidence>
<name>T0Y4K5_9ZZZZ</name>
<gene>
    <name evidence="3" type="ORF">B2A_15479</name>
</gene>
<organism evidence="3">
    <name type="scientific">mine drainage metagenome</name>
    <dbReference type="NCBI Taxonomy" id="410659"/>
    <lineage>
        <taxon>unclassified sequences</taxon>
        <taxon>metagenomes</taxon>
        <taxon>ecological metagenomes</taxon>
    </lineage>
</organism>